<dbReference type="InterPro" id="IPR004045">
    <property type="entry name" value="Glutathione_S-Trfase_N"/>
</dbReference>
<dbReference type="Pfam" id="PF14497">
    <property type="entry name" value="GST_C_3"/>
    <property type="match status" value="1"/>
</dbReference>
<dbReference type="SFLD" id="SFLDG01205">
    <property type="entry name" value="AMPS.1"/>
    <property type="match status" value="1"/>
</dbReference>
<dbReference type="GO" id="GO:0004364">
    <property type="term" value="F:glutathione transferase activity"/>
    <property type="evidence" value="ECO:0007669"/>
    <property type="project" value="TreeGrafter"/>
</dbReference>
<evidence type="ECO:0000313" key="6">
    <source>
        <dbReference type="Proteomes" id="UP001347796"/>
    </source>
</evidence>
<comment type="caution">
    <text evidence="5">The sequence shown here is derived from an EMBL/GenBank/DDBJ whole genome shotgun (WGS) entry which is preliminary data.</text>
</comment>
<dbReference type="Gene3D" id="3.40.30.10">
    <property type="entry name" value="Glutaredoxin"/>
    <property type="match status" value="1"/>
</dbReference>
<protein>
    <recommendedName>
        <fullName evidence="7">Glutathione transferase</fullName>
    </recommendedName>
</protein>
<sequence>MSGVKLVYFNGRGKGELIRLTLTYIGLEFEEFYLTEKSEVEKLRADGHLLFQQVPLLEIDGKRIVQSGAILRYLARRGGIYGDNNDESTRIDELFEGSRDFVGPMFGMVFNPEKEVLKHANEKLLPRYLPAFNKVLEETGSGYLVGKSLTLADLGLIEPLLLFVEYLGDQVLTGYPQLQTFYKNMTSNDKIASFLSGPHRKPKNDQAYIDVVNRVWS</sequence>
<dbReference type="InterPro" id="IPR004046">
    <property type="entry name" value="GST_C"/>
</dbReference>
<evidence type="ECO:0000256" key="1">
    <source>
        <dbReference type="ARBA" id="ARBA00011055"/>
    </source>
</evidence>
<dbReference type="InterPro" id="IPR036249">
    <property type="entry name" value="Thioredoxin-like_sf"/>
</dbReference>
<reference evidence="5 6" key="1">
    <citation type="submission" date="2024-01" db="EMBL/GenBank/DDBJ databases">
        <title>The genome of the rayed Mediterranean limpet Patella caerulea (Linnaeus, 1758).</title>
        <authorList>
            <person name="Anh-Thu Weber A."/>
            <person name="Halstead-Nussloch G."/>
        </authorList>
    </citation>
    <scope>NUCLEOTIDE SEQUENCE [LARGE SCALE GENOMIC DNA]</scope>
    <source>
        <strain evidence="5">AATW-2023a</strain>
        <tissue evidence="5">Whole specimen</tissue>
    </source>
</reference>
<dbReference type="Pfam" id="PF02798">
    <property type="entry name" value="GST_N"/>
    <property type="match status" value="1"/>
</dbReference>
<dbReference type="PANTHER" id="PTHR11571:SF230">
    <property type="entry name" value="GLUTATHIONE TRANSFERASE"/>
    <property type="match status" value="1"/>
</dbReference>
<dbReference type="SUPFAM" id="SSF47616">
    <property type="entry name" value="GST C-terminal domain-like"/>
    <property type="match status" value="1"/>
</dbReference>
<dbReference type="InterPro" id="IPR010987">
    <property type="entry name" value="Glutathione-S-Trfase_C-like"/>
</dbReference>
<evidence type="ECO:0000259" key="3">
    <source>
        <dbReference type="PROSITE" id="PS50404"/>
    </source>
</evidence>
<dbReference type="FunFam" id="1.20.1050.10:FF:000005">
    <property type="entry name" value="Glutathione S-transferase A1"/>
    <property type="match status" value="1"/>
</dbReference>
<dbReference type="AlphaFoldDB" id="A0AAN8J4P1"/>
<dbReference type="PANTHER" id="PTHR11571">
    <property type="entry name" value="GLUTATHIONE S-TRANSFERASE"/>
    <property type="match status" value="1"/>
</dbReference>
<feature type="domain" description="GST C-terminal" evidence="4">
    <location>
        <begin position="84"/>
        <end position="208"/>
    </location>
</feature>
<dbReference type="Gene3D" id="1.20.1050.10">
    <property type="match status" value="1"/>
</dbReference>
<evidence type="ECO:0000256" key="2">
    <source>
        <dbReference type="ARBA" id="ARBA00022679"/>
    </source>
</evidence>
<evidence type="ECO:0000259" key="4">
    <source>
        <dbReference type="PROSITE" id="PS50405"/>
    </source>
</evidence>
<dbReference type="SFLD" id="SFLDG00363">
    <property type="entry name" value="AMPS_(cytGST):_Alpha-__Mu-__Pi"/>
    <property type="match status" value="1"/>
</dbReference>
<dbReference type="PROSITE" id="PS50405">
    <property type="entry name" value="GST_CTER"/>
    <property type="match status" value="1"/>
</dbReference>
<gene>
    <name evidence="5" type="ORF">SNE40_020556</name>
</gene>
<organism evidence="5 6">
    <name type="scientific">Patella caerulea</name>
    <name type="common">Rayed Mediterranean limpet</name>
    <dbReference type="NCBI Taxonomy" id="87958"/>
    <lineage>
        <taxon>Eukaryota</taxon>
        <taxon>Metazoa</taxon>
        <taxon>Spiralia</taxon>
        <taxon>Lophotrochozoa</taxon>
        <taxon>Mollusca</taxon>
        <taxon>Gastropoda</taxon>
        <taxon>Patellogastropoda</taxon>
        <taxon>Patelloidea</taxon>
        <taxon>Patellidae</taxon>
        <taxon>Patella</taxon>
    </lineage>
</organism>
<feature type="domain" description="GST N-terminal" evidence="3">
    <location>
        <begin position="2"/>
        <end position="82"/>
    </location>
</feature>
<dbReference type="InterPro" id="IPR050213">
    <property type="entry name" value="GST_superfamily"/>
</dbReference>
<proteinExistence type="inferred from homology"/>
<keyword evidence="6" id="KW-1185">Reference proteome</keyword>
<keyword evidence="2" id="KW-0808">Transferase</keyword>
<dbReference type="EMBL" id="JAZGQO010000015">
    <property type="protein sequence ID" value="KAK6169516.1"/>
    <property type="molecule type" value="Genomic_DNA"/>
</dbReference>
<accession>A0AAN8J4P1</accession>
<dbReference type="SUPFAM" id="SSF52833">
    <property type="entry name" value="Thioredoxin-like"/>
    <property type="match status" value="1"/>
</dbReference>
<dbReference type="InterPro" id="IPR040079">
    <property type="entry name" value="Glutathione_S-Trfase"/>
</dbReference>
<comment type="similarity">
    <text evidence="1">Belongs to the GST superfamily. Alpha family.</text>
</comment>
<evidence type="ECO:0008006" key="7">
    <source>
        <dbReference type="Google" id="ProtNLM"/>
    </source>
</evidence>
<dbReference type="SFLD" id="SFLDS00019">
    <property type="entry name" value="Glutathione_Transferase_(cytos"/>
    <property type="match status" value="1"/>
</dbReference>
<evidence type="ECO:0000313" key="5">
    <source>
        <dbReference type="EMBL" id="KAK6169516.1"/>
    </source>
</evidence>
<dbReference type="GO" id="GO:0006749">
    <property type="term" value="P:glutathione metabolic process"/>
    <property type="evidence" value="ECO:0007669"/>
    <property type="project" value="TreeGrafter"/>
</dbReference>
<dbReference type="InterPro" id="IPR036282">
    <property type="entry name" value="Glutathione-S-Trfase_C_sf"/>
</dbReference>
<name>A0AAN8J4P1_PATCE</name>
<dbReference type="PROSITE" id="PS50404">
    <property type="entry name" value="GST_NTER"/>
    <property type="match status" value="1"/>
</dbReference>
<dbReference type="Proteomes" id="UP001347796">
    <property type="component" value="Unassembled WGS sequence"/>
</dbReference>